<accession>A0A066ZAN8</accession>
<keyword evidence="1" id="KW-1133">Transmembrane helix</keyword>
<sequence length="104" mass="10763">MWWFAHVHVFWQPLVVGALLTLVPQAARRARSFRLICGTVAGLLLLVQPPGIWFGLFLLLPAALMLTVAGASARVTGGGGAAPAPVAILLAALALIGSCLVLLA</sequence>
<comment type="caution">
    <text evidence="2">The sequence shown here is derived from an EMBL/GenBank/DDBJ whole genome shotgun (WGS) entry which is preliminary data.</text>
</comment>
<evidence type="ECO:0000313" key="3">
    <source>
        <dbReference type="Proteomes" id="UP000027178"/>
    </source>
</evidence>
<organism evidence="2 3">
    <name type="scientific">Kitasatospora cheerisanensis KCTC 2395</name>
    <dbReference type="NCBI Taxonomy" id="1348663"/>
    <lineage>
        <taxon>Bacteria</taxon>
        <taxon>Bacillati</taxon>
        <taxon>Actinomycetota</taxon>
        <taxon>Actinomycetes</taxon>
        <taxon>Kitasatosporales</taxon>
        <taxon>Streptomycetaceae</taxon>
        <taxon>Kitasatospora</taxon>
    </lineage>
</organism>
<dbReference type="Proteomes" id="UP000027178">
    <property type="component" value="Unassembled WGS sequence"/>
</dbReference>
<reference evidence="2 3" key="1">
    <citation type="submission" date="2014-05" db="EMBL/GenBank/DDBJ databases">
        <title>Draft Genome Sequence of Kitasatospora cheerisanensis KCTC 2395.</title>
        <authorList>
            <person name="Nam D.H."/>
        </authorList>
    </citation>
    <scope>NUCLEOTIDE SEQUENCE [LARGE SCALE GENOMIC DNA]</scope>
    <source>
        <strain evidence="2 3">KCTC 2395</strain>
    </source>
</reference>
<gene>
    <name evidence="2" type="ORF">KCH_08720</name>
</gene>
<name>A0A066ZAN8_9ACTN</name>
<protein>
    <submittedName>
        <fullName evidence="2">Uncharacterized protein</fullName>
    </submittedName>
</protein>
<keyword evidence="1" id="KW-0472">Membrane</keyword>
<evidence type="ECO:0000256" key="1">
    <source>
        <dbReference type="SAM" id="Phobius"/>
    </source>
</evidence>
<dbReference type="RefSeq" id="WP_035859074.1">
    <property type="nucleotide sequence ID" value="NZ_KK853997.1"/>
</dbReference>
<proteinExistence type="predicted"/>
<keyword evidence="1" id="KW-0812">Transmembrane</keyword>
<feature type="transmembrane region" description="Helical" evidence="1">
    <location>
        <begin position="35"/>
        <end position="64"/>
    </location>
</feature>
<feature type="transmembrane region" description="Helical" evidence="1">
    <location>
        <begin position="84"/>
        <end position="103"/>
    </location>
</feature>
<dbReference type="PATRIC" id="fig|1348663.4.peg.828"/>
<evidence type="ECO:0000313" key="2">
    <source>
        <dbReference type="EMBL" id="KDN87381.1"/>
    </source>
</evidence>
<dbReference type="AlphaFoldDB" id="A0A066ZAN8"/>
<dbReference type="HOGENOM" id="CLU_2246361_0_0_11"/>
<feature type="transmembrane region" description="Helical" evidence="1">
    <location>
        <begin position="6"/>
        <end position="23"/>
    </location>
</feature>
<dbReference type="EMBL" id="JNBY01000037">
    <property type="protein sequence ID" value="KDN87381.1"/>
    <property type="molecule type" value="Genomic_DNA"/>
</dbReference>
<keyword evidence="3" id="KW-1185">Reference proteome</keyword>